<proteinExistence type="inferred from homology"/>
<dbReference type="Gene3D" id="1.20.1250.20">
    <property type="entry name" value="MFS general substrate transporter like domains"/>
    <property type="match status" value="1"/>
</dbReference>
<feature type="transmembrane region" description="Helical" evidence="7">
    <location>
        <begin position="289"/>
        <end position="307"/>
    </location>
</feature>
<organism evidence="8 9">
    <name type="scientific">Streptomyces aidingensis</name>
    <dbReference type="NCBI Taxonomy" id="910347"/>
    <lineage>
        <taxon>Bacteria</taxon>
        <taxon>Bacillati</taxon>
        <taxon>Actinomycetota</taxon>
        <taxon>Actinomycetes</taxon>
        <taxon>Kitasatosporales</taxon>
        <taxon>Streptomycetaceae</taxon>
        <taxon>Streptomyces</taxon>
    </lineage>
</organism>
<dbReference type="EMBL" id="FOLM01000001">
    <property type="protein sequence ID" value="SFB97920.1"/>
    <property type="molecule type" value="Genomic_DNA"/>
</dbReference>
<dbReference type="AlphaFoldDB" id="A0A1I1FLK0"/>
<keyword evidence="4 7" id="KW-1133">Transmembrane helix</keyword>
<evidence type="ECO:0000256" key="5">
    <source>
        <dbReference type="ARBA" id="ARBA00023136"/>
    </source>
</evidence>
<feature type="region of interest" description="Disordered" evidence="6">
    <location>
        <begin position="456"/>
        <end position="475"/>
    </location>
</feature>
<feature type="transmembrane region" description="Helical" evidence="7">
    <location>
        <begin position="177"/>
        <end position="204"/>
    </location>
</feature>
<evidence type="ECO:0000256" key="3">
    <source>
        <dbReference type="ARBA" id="ARBA00022692"/>
    </source>
</evidence>
<evidence type="ECO:0000313" key="9">
    <source>
        <dbReference type="Proteomes" id="UP000199207"/>
    </source>
</evidence>
<dbReference type="PANTHER" id="PTHR23515">
    <property type="entry name" value="HIGH-AFFINITY NITRATE TRANSPORTER 2.3"/>
    <property type="match status" value="1"/>
</dbReference>
<dbReference type="SUPFAM" id="SSF103473">
    <property type="entry name" value="MFS general substrate transporter"/>
    <property type="match status" value="1"/>
</dbReference>
<feature type="transmembrane region" description="Helical" evidence="7">
    <location>
        <begin position="49"/>
        <end position="74"/>
    </location>
</feature>
<dbReference type="Pfam" id="PF07690">
    <property type="entry name" value="MFS_1"/>
    <property type="match status" value="1"/>
</dbReference>
<evidence type="ECO:0000256" key="6">
    <source>
        <dbReference type="SAM" id="MobiDB-lite"/>
    </source>
</evidence>
<sequence length="475" mass="49219">MTTDAARTPGGTPGRAATPRRGGWIRGWDPENRDFWEHGGGRVIARRNLILAIVSEHIGFSVWSLWSVLVLFLSPETGHDFGPDDKFLLVVTPTLVGALLRLPYGYAVTRFGGRNWTVFSSAVLLVPASLACWLVQRPGTPLWAFLAVATLAGVGGGNFASAMTNIAALYPRRLQGWALGLTAGGGNLGVPAVQLAGLLVIAVAGDTHPSYVAALYLPLIVTVSLLAALKMDNIDAVRTAPGAQRDALASRHTYWISLLYIGTFGSFVGFGFAFGLVLQNEFGATPLQAASWTFLGPLLGSLSRPLGGLAADRWGGARITLASFGGMAAGAVMLLIASGQSSFGLFVAGFTVLFTLSGIGNGSTYKMIPAVFADRAGERIAAGHDATGAFAEARRLSGAVIGISGAVGALGGVAINLAFRAAYGGGSGSGAPAFVAFLAGYAVCALVTWRVYGRRRSRPGPAGPSASVERFPTHV</sequence>
<dbReference type="InterPro" id="IPR044772">
    <property type="entry name" value="NO3_transporter"/>
</dbReference>
<feature type="transmembrane region" description="Helical" evidence="7">
    <location>
        <begin position="254"/>
        <end position="277"/>
    </location>
</feature>
<feature type="transmembrane region" description="Helical" evidence="7">
    <location>
        <begin position="319"/>
        <end position="337"/>
    </location>
</feature>
<evidence type="ECO:0000256" key="4">
    <source>
        <dbReference type="ARBA" id="ARBA00022989"/>
    </source>
</evidence>
<feature type="transmembrane region" description="Helical" evidence="7">
    <location>
        <begin position="343"/>
        <end position="360"/>
    </location>
</feature>
<feature type="transmembrane region" description="Helical" evidence="7">
    <location>
        <begin position="210"/>
        <end position="229"/>
    </location>
</feature>
<keyword evidence="9" id="KW-1185">Reference proteome</keyword>
<accession>A0A1I1FLK0</accession>
<protein>
    <submittedName>
        <fullName evidence="8">MFS transporter, NNP family, nitrate/nitrite transporter</fullName>
    </submittedName>
</protein>
<feature type="transmembrane region" description="Helical" evidence="7">
    <location>
        <begin position="399"/>
        <end position="419"/>
    </location>
</feature>
<evidence type="ECO:0000256" key="2">
    <source>
        <dbReference type="ARBA" id="ARBA00008432"/>
    </source>
</evidence>
<feature type="transmembrane region" description="Helical" evidence="7">
    <location>
        <begin position="116"/>
        <end position="136"/>
    </location>
</feature>
<dbReference type="GO" id="GO:0015112">
    <property type="term" value="F:nitrate transmembrane transporter activity"/>
    <property type="evidence" value="ECO:0007669"/>
    <property type="project" value="InterPro"/>
</dbReference>
<evidence type="ECO:0000256" key="1">
    <source>
        <dbReference type="ARBA" id="ARBA00004141"/>
    </source>
</evidence>
<dbReference type="CDD" id="cd17341">
    <property type="entry name" value="MFS_NRT2_like"/>
    <property type="match status" value="1"/>
</dbReference>
<dbReference type="OrthoDB" id="9771451at2"/>
<comment type="similarity">
    <text evidence="2">Belongs to the major facilitator superfamily. Nitrate/nitrite porter (TC 2.A.1.8) family.</text>
</comment>
<evidence type="ECO:0000313" key="8">
    <source>
        <dbReference type="EMBL" id="SFB97920.1"/>
    </source>
</evidence>
<comment type="subcellular location">
    <subcellularLocation>
        <location evidence="1">Membrane</location>
        <topology evidence="1">Multi-pass membrane protein</topology>
    </subcellularLocation>
</comment>
<reference evidence="8 9" key="1">
    <citation type="submission" date="2016-10" db="EMBL/GenBank/DDBJ databases">
        <authorList>
            <person name="de Groot N.N."/>
        </authorList>
    </citation>
    <scope>NUCLEOTIDE SEQUENCE [LARGE SCALE GENOMIC DNA]</scope>
    <source>
        <strain evidence="8 9">CGMCC 4.5739</strain>
    </source>
</reference>
<keyword evidence="3 7" id="KW-0812">Transmembrane</keyword>
<dbReference type="InterPro" id="IPR036259">
    <property type="entry name" value="MFS_trans_sf"/>
</dbReference>
<name>A0A1I1FLK0_9ACTN</name>
<feature type="transmembrane region" description="Helical" evidence="7">
    <location>
        <begin position="86"/>
        <end position="104"/>
    </location>
</feature>
<feature type="transmembrane region" description="Helical" evidence="7">
    <location>
        <begin position="431"/>
        <end position="452"/>
    </location>
</feature>
<dbReference type="STRING" id="910347.SAMN05421773_101707"/>
<dbReference type="Proteomes" id="UP000199207">
    <property type="component" value="Unassembled WGS sequence"/>
</dbReference>
<gene>
    <name evidence="8" type="ORF">SAMN05421773_101707</name>
</gene>
<feature type="region of interest" description="Disordered" evidence="6">
    <location>
        <begin position="1"/>
        <end position="23"/>
    </location>
</feature>
<keyword evidence="5 7" id="KW-0472">Membrane</keyword>
<dbReference type="InterPro" id="IPR011701">
    <property type="entry name" value="MFS"/>
</dbReference>
<evidence type="ECO:0000256" key="7">
    <source>
        <dbReference type="SAM" id="Phobius"/>
    </source>
</evidence>
<feature type="transmembrane region" description="Helical" evidence="7">
    <location>
        <begin position="142"/>
        <end position="170"/>
    </location>
</feature>
<dbReference type="RefSeq" id="WP_093837068.1">
    <property type="nucleotide sequence ID" value="NZ_FOLM01000001.1"/>
</dbReference>
<dbReference type="GO" id="GO:0016020">
    <property type="term" value="C:membrane"/>
    <property type="evidence" value="ECO:0007669"/>
    <property type="project" value="UniProtKB-SubCell"/>
</dbReference>